<reference evidence="1 2" key="1">
    <citation type="journal article" date="2019" name="Genome Biol. Evol.">
        <title>Insights into the evolution of the New World diploid cottons (Gossypium, subgenus Houzingenia) based on genome sequencing.</title>
        <authorList>
            <person name="Grover C.E."/>
            <person name="Arick M.A. 2nd"/>
            <person name="Thrash A."/>
            <person name="Conover J.L."/>
            <person name="Sanders W.S."/>
            <person name="Peterson D.G."/>
            <person name="Frelichowski J.E."/>
            <person name="Scheffler J.A."/>
            <person name="Scheffler B.E."/>
            <person name="Wendel J.F."/>
        </authorList>
    </citation>
    <scope>NUCLEOTIDE SEQUENCE [LARGE SCALE GENOMIC DNA]</scope>
    <source>
        <strain evidence="1">57</strain>
        <tissue evidence="1">Leaf</tissue>
    </source>
</reference>
<proteinExistence type="predicted"/>
<protein>
    <submittedName>
        <fullName evidence="1">Uncharacterized protein</fullName>
    </submittedName>
</protein>
<name>A0A7J8UVM2_9ROSI</name>
<organism evidence="1 2">
    <name type="scientific">Gossypium klotzschianum</name>
    <dbReference type="NCBI Taxonomy" id="34286"/>
    <lineage>
        <taxon>Eukaryota</taxon>
        <taxon>Viridiplantae</taxon>
        <taxon>Streptophyta</taxon>
        <taxon>Embryophyta</taxon>
        <taxon>Tracheophyta</taxon>
        <taxon>Spermatophyta</taxon>
        <taxon>Magnoliopsida</taxon>
        <taxon>eudicotyledons</taxon>
        <taxon>Gunneridae</taxon>
        <taxon>Pentapetalae</taxon>
        <taxon>rosids</taxon>
        <taxon>malvids</taxon>
        <taxon>Malvales</taxon>
        <taxon>Malvaceae</taxon>
        <taxon>Malvoideae</taxon>
        <taxon>Gossypium</taxon>
    </lineage>
</organism>
<accession>A0A7J8UVM2</accession>
<dbReference type="EMBL" id="JABFAB010000007">
    <property type="protein sequence ID" value="MBA0654565.1"/>
    <property type="molecule type" value="Genomic_DNA"/>
</dbReference>
<gene>
    <name evidence="1" type="ORF">Goklo_021543</name>
</gene>
<sequence>MKKQLGLALFSLKMKLRL</sequence>
<dbReference type="Proteomes" id="UP000593573">
    <property type="component" value="Unassembled WGS sequence"/>
</dbReference>
<comment type="caution">
    <text evidence="1">The sequence shown here is derived from an EMBL/GenBank/DDBJ whole genome shotgun (WGS) entry which is preliminary data.</text>
</comment>
<keyword evidence="2" id="KW-1185">Reference proteome</keyword>
<dbReference type="AlphaFoldDB" id="A0A7J8UVM2"/>
<evidence type="ECO:0000313" key="1">
    <source>
        <dbReference type="EMBL" id="MBA0654565.1"/>
    </source>
</evidence>
<evidence type="ECO:0000313" key="2">
    <source>
        <dbReference type="Proteomes" id="UP000593573"/>
    </source>
</evidence>